<keyword evidence="15" id="KW-0966">Cell projection</keyword>
<dbReference type="SUPFAM" id="SSF160544">
    <property type="entry name" value="EscU C-terminal domain-like"/>
    <property type="match status" value="1"/>
</dbReference>
<proteinExistence type="inferred from homology"/>
<comment type="subcellular location">
    <subcellularLocation>
        <location evidence="1">Cell membrane</location>
        <topology evidence="1">Multi-pass membrane protein</topology>
    </subcellularLocation>
</comment>
<dbReference type="EMBL" id="JBGUAW010000007">
    <property type="protein sequence ID" value="MFA9461481.1"/>
    <property type="molecule type" value="Genomic_DNA"/>
</dbReference>
<dbReference type="InterPro" id="IPR029025">
    <property type="entry name" value="T3SS_substrate_exporter_C"/>
</dbReference>
<evidence type="ECO:0000256" key="11">
    <source>
        <dbReference type="ARBA" id="ARBA00023225"/>
    </source>
</evidence>
<dbReference type="Proteomes" id="UP001575181">
    <property type="component" value="Unassembled WGS sequence"/>
</dbReference>
<dbReference type="NCBIfam" id="TIGR00328">
    <property type="entry name" value="flhB"/>
    <property type="match status" value="1"/>
</dbReference>
<evidence type="ECO:0000256" key="12">
    <source>
        <dbReference type="ARBA" id="ARBA00025078"/>
    </source>
</evidence>
<keyword evidence="6 13" id="KW-0812">Transmembrane</keyword>
<feature type="transmembrane region" description="Helical" evidence="13">
    <location>
        <begin position="34"/>
        <end position="54"/>
    </location>
</feature>
<feature type="transmembrane region" description="Helical" evidence="13">
    <location>
        <begin position="189"/>
        <end position="212"/>
    </location>
</feature>
<evidence type="ECO:0000256" key="3">
    <source>
        <dbReference type="ARBA" id="ARBA00021622"/>
    </source>
</evidence>
<feature type="compositionally biased region" description="Basic and acidic residues" evidence="14">
    <location>
        <begin position="1"/>
        <end position="24"/>
    </location>
</feature>
<keyword evidence="11 13" id="KW-1006">Bacterial flagellum protein export</keyword>
<dbReference type="RefSeq" id="WP_373656268.1">
    <property type="nucleotide sequence ID" value="NZ_JBGUAW010000007.1"/>
</dbReference>
<comment type="caution">
    <text evidence="15">The sequence shown here is derived from an EMBL/GenBank/DDBJ whole genome shotgun (WGS) entry which is preliminary data.</text>
</comment>
<dbReference type="Gene3D" id="3.40.1690.10">
    <property type="entry name" value="secretion proteins EscU"/>
    <property type="match status" value="1"/>
</dbReference>
<comment type="similarity">
    <text evidence="2 13">Belongs to the type III secretion exporter family.</text>
</comment>
<name>A0ABV4TZ90_9GAMM</name>
<keyword evidence="15" id="KW-0282">Flagellum</keyword>
<evidence type="ECO:0000256" key="2">
    <source>
        <dbReference type="ARBA" id="ARBA00010690"/>
    </source>
</evidence>
<feature type="transmembrane region" description="Helical" evidence="13">
    <location>
        <begin position="90"/>
        <end position="111"/>
    </location>
</feature>
<evidence type="ECO:0000256" key="9">
    <source>
        <dbReference type="ARBA" id="ARBA00022989"/>
    </source>
</evidence>
<dbReference type="Gene3D" id="6.10.250.2080">
    <property type="match status" value="1"/>
</dbReference>
<dbReference type="PANTHER" id="PTHR30531">
    <property type="entry name" value="FLAGELLAR BIOSYNTHETIC PROTEIN FLHB"/>
    <property type="match status" value="1"/>
</dbReference>
<reference evidence="15 16" key="1">
    <citation type="submission" date="2024-08" db="EMBL/GenBank/DDBJ databases">
        <title>Whole-genome sequencing of halo(alkali)philic microorganisms from hypersaline lakes.</title>
        <authorList>
            <person name="Sorokin D.Y."/>
            <person name="Merkel A.Y."/>
            <person name="Messina E."/>
            <person name="Yakimov M."/>
        </authorList>
    </citation>
    <scope>NUCLEOTIDE SEQUENCE [LARGE SCALE GENOMIC DNA]</scope>
    <source>
        <strain evidence="15 16">Cl-TMA</strain>
    </source>
</reference>
<keyword evidence="9 13" id="KW-1133">Transmembrane helix</keyword>
<feature type="compositionally biased region" description="Basic and acidic residues" evidence="14">
    <location>
        <begin position="226"/>
        <end position="241"/>
    </location>
</feature>
<gene>
    <name evidence="13 15" type="primary">flhB</name>
    <name evidence="15" type="ORF">ACERLL_11655</name>
</gene>
<dbReference type="PANTHER" id="PTHR30531:SF12">
    <property type="entry name" value="FLAGELLAR BIOSYNTHETIC PROTEIN FLHB"/>
    <property type="match status" value="1"/>
</dbReference>
<dbReference type="Pfam" id="PF01312">
    <property type="entry name" value="Bac_export_2"/>
    <property type="match status" value="1"/>
</dbReference>
<evidence type="ECO:0000256" key="14">
    <source>
        <dbReference type="SAM" id="MobiDB-lite"/>
    </source>
</evidence>
<dbReference type="InterPro" id="IPR006135">
    <property type="entry name" value="T3SS_substrate_exporter"/>
</dbReference>
<keyword evidence="15" id="KW-0969">Cilium</keyword>
<feature type="region of interest" description="Disordered" evidence="14">
    <location>
        <begin position="1"/>
        <end position="29"/>
    </location>
</feature>
<evidence type="ECO:0000256" key="6">
    <source>
        <dbReference type="ARBA" id="ARBA00022692"/>
    </source>
</evidence>
<keyword evidence="5 13" id="KW-1003">Cell membrane</keyword>
<evidence type="ECO:0000256" key="4">
    <source>
        <dbReference type="ARBA" id="ARBA00022448"/>
    </source>
</evidence>
<feature type="transmembrane region" description="Helical" evidence="13">
    <location>
        <begin position="151"/>
        <end position="169"/>
    </location>
</feature>
<evidence type="ECO:0000256" key="7">
    <source>
        <dbReference type="ARBA" id="ARBA00022795"/>
    </source>
</evidence>
<dbReference type="InterPro" id="IPR006136">
    <property type="entry name" value="FlhB"/>
</dbReference>
<keyword evidence="8 13" id="KW-0653">Protein transport</keyword>
<evidence type="ECO:0000256" key="8">
    <source>
        <dbReference type="ARBA" id="ARBA00022927"/>
    </source>
</evidence>
<feature type="region of interest" description="Disordered" evidence="14">
    <location>
        <begin position="226"/>
        <end position="247"/>
    </location>
</feature>
<evidence type="ECO:0000313" key="16">
    <source>
        <dbReference type="Proteomes" id="UP001575181"/>
    </source>
</evidence>
<keyword evidence="16" id="KW-1185">Reference proteome</keyword>
<evidence type="ECO:0000256" key="5">
    <source>
        <dbReference type="ARBA" id="ARBA00022475"/>
    </source>
</evidence>
<keyword evidence="7 13" id="KW-1005">Bacterial flagellum biogenesis</keyword>
<organism evidence="15 16">
    <name type="scientific">Thiohalorhabdus methylotrophus</name>
    <dbReference type="NCBI Taxonomy" id="3242694"/>
    <lineage>
        <taxon>Bacteria</taxon>
        <taxon>Pseudomonadati</taxon>
        <taxon>Pseudomonadota</taxon>
        <taxon>Gammaproteobacteria</taxon>
        <taxon>Thiohalorhabdales</taxon>
        <taxon>Thiohalorhabdaceae</taxon>
        <taxon>Thiohalorhabdus</taxon>
    </lineage>
</organism>
<comment type="function">
    <text evidence="12 13">Required for formation of the rod structure in the basal body of the flagellar apparatus. Together with FliI and FliH, may constitute the export apparatus of flagellin.</text>
</comment>
<evidence type="ECO:0000313" key="15">
    <source>
        <dbReference type="EMBL" id="MFA9461481.1"/>
    </source>
</evidence>
<evidence type="ECO:0000256" key="10">
    <source>
        <dbReference type="ARBA" id="ARBA00023136"/>
    </source>
</evidence>
<evidence type="ECO:0000256" key="13">
    <source>
        <dbReference type="RuleBase" id="RU364091"/>
    </source>
</evidence>
<keyword evidence="10 13" id="KW-0472">Membrane</keyword>
<sequence length="370" mass="41170">MAEEQDKAQKTEDPTPKRREEARQRGQIPTSREVATAALLLVALGVLYLGAVSMGDSLTAAMRDFYRFNDWRGLDADGVVSGLQAVTGHLLAILAPLLVPLVVGAFFVYALQTQMNLSAESIKPKFNKISPAQGIKRIFSMRGLVEFGKSLGKVAVLGGIGYITMLLWWEALLGSPVLTVAQGLGVLRGMVGTVLLLSVIFFLLLAAIDYAFQFQQNEQELRMTKREVQEEHKQTEGDPHMQQRRRQKHQEMSRGRMMEAVPESDVVITNPTHLAIALKYDRSEAPAPQVKAKGKDLMARRIRERAEETGVPVIRRVEVARVLYESAEIGDVIPEELYRIIAEILAWVYDPRHQPRPEGVEAAPGTHRGV</sequence>
<keyword evidence="4 13" id="KW-0813">Transport</keyword>
<protein>
    <recommendedName>
        <fullName evidence="3 13">Flagellar biosynthetic protein FlhB</fullName>
    </recommendedName>
</protein>
<dbReference type="PRINTS" id="PR00950">
    <property type="entry name" value="TYPE3IMSPROT"/>
</dbReference>
<evidence type="ECO:0000256" key="1">
    <source>
        <dbReference type="ARBA" id="ARBA00004651"/>
    </source>
</evidence>
<accession>A0ABV4TZ90</accession>